<evidence type="ECO:0000256" key="8">
    <source>
        <dbReference type="ARBA" id="ARBA00022932"/>
    </source>
</evidence>
<dbReference type="PROSITE" id="PS50158">
    <property type="entry name" value="ZF_CCHC"/>
    <property type="match status" value="1"/>
</dbReference>
<feature type="compositionally biased region" description="Basic and acidic residues" evidence="13">
    <location>
        <begin position="91"/>
        <end position="102"/>
    </location>
</feature>
<feature type="region of interest" description="Disordered" evidence="13">
    <location>
        <begin position="637"/>
        <end position="657"/>
    </location>
</feature>
<keyword evidence="8" id="KW-0548">Nucleotidyltransferase</keyword>
<keyword evidence="8" id="KW-0808">Transferase</keyword>
<comment type="caution">
    <text evidence="17">The sequence shown here is derived from an EMBL/GenBank/DDBJ whole genome shotgun (WGS) entry which is preliminary data.</text>
</comment>
<feature type="compositionally biased region" description="Polar residues" evidence="13">
    <location>
        <begin position="263"/>
        <end position="276"/>
    </location>
</feature>
<evidence type="ECO:0000256" key="11">
    <source>
        <dbReference type="PROSITE-ProRule" id="PRU00723"/>
    </source>
</evidence>
<dbReference type="InterPro" id="IPR013103">
    <property type="entry name" value="RVT_2"/>
</dbReference>
<keyword evidence="5" id="KW-0460">Magnesium</keyword>
<dbReference type="GO" id="GO:0006310">
    <property type="term" value="P:DNA recombination"/>
    <property type="evidence" value="ECO:0007669"/>
    <property type="project" value="UniProtKB-KW"/>
</dbReference>
<feature type="compositionally biased region" description="Low complexity" evidence="13">
    <location>
        <begin position="55"/>
        <end position="78"/>
    </location>
</feature>
<dbReference type="Gene3D" id="3.30.420.10">
    <property type="entry name" value="Ribonuclease H-like superfamily/Ribonuclease H"/>
    <property type="match status" value="1"/>
</dbReference>
<feature type="region of interest" description="Disordered" evidence="13">
    <location>
        <begin position="263"/>
        <end position="309"/>
    </location>
</feature>
<evidence type="ECO:0000256" key="12">
    <source>
        <dbReference type="SAM" id="Coils"/>
    </source>
</evidence>
<dbReference type="Pfam" id="PF07727">
    <property type="entry name" value="RVT_2"/>
    <property type="match status" value="1"/>
</dbReference>
<dbReference type="CDD" id="cd09272">
    <property type="entry name" value="RNase_HI_RT_Ty1"/>
    <property type="match status" value="1"/>
</dbReference>
<keyword evidence="11" id="KW-0863">Zinc-finger</keyword>
<evidence type="ECO:0000259" key="16">
    <source>
        <dbReference type="PROSITE" id="PS50994"/>
    </source>
</evidence>
<dbReference type="InterPro" id="IPR001878">
    <property type="entry name" value="Znf_CCHC"/>
</dbReference>
<dbReference type="GO" id="GO:0008270">
    <property type="term" value="F:zinc ion binding"/>
    <property type="evidence" value="ECO:0007669"/>
    <property type="project" value="UniProtKB-KW"/>
</dbReference>
<evidence type="ECO:0000256" key="6">
    <source>
        <dbReference type="ARBA" id="ARBA00022908"/>
    </source>
</evidence>
<feature type="region of interest" description="Disordered" evidence="13">
    <location>
        <begin position="1753"/>
        <end position="1774"/>
    </location>
</feature>
<dbReference type="Proteomes" id="UP000186817">
    <property type="component" value="Unassembled WGS sequence"/>
</dbReference>
<dbReference type="PANTHER" id="PTHR42648:SF11">
    <property type="entry name" value="TRANSPOSON TY4-P GAG-POL POLYPROTEIN"/>
    <property type="match status" value="1"/>
</dbReference>
<evidence type="ECO:0000259" key="15">
    <source>
        <dbReference type="PROSITE" id="PS50158"/>
    </source>
</evidence>
<dbReference type="InterPro" id="IPR039537">
    <property type="entry name" value="Retrotran_Ty1/copia-like"/>
</dbReference>
<evidence type="ECO:0000313" key="18">
    <source>
        <dbReference type="Proteomes" id="UP000186817"/>
    </source>
</evidence>
<feature type="region of interest" description="Disordered" evidence="13">
    <location>
        <begin position="2003"/>
        <end position="2032"/>
    </location>
</feature>
<dbReference type="EMBL" id="LSRX01002456">
    <property type="protein sequence ID" value="OLP75483.1"/>
    <property type="molecule type" value="Genomic_DNA"/>
</dbReference>
<evidence type="ECO:0000313" key="17">
    <source>
        <dbReference type="EMBL" id="OLP75483.1"/>
    </source>
</evidence>
<feature type="compositionally biased region" description="Basic and acidic residues" evidence="13">
    <location>
        <begin position="277"/>
        <end position="288"/>
    </location>
</feature>
<keyword evidence="7" id="KW-0695">RNA-directed DNA polymerase</keyword>
<keyword evidence="6" id="KW-0229">DNA integration</keyword>
<evidence type="ECO:0000256" key="9">
    <source>
        <dbReference type="ARBA" id="ARBA00023172"/>
    </source>
</evidence>
<dbReference type="GO" id="GO:0004519">
    <property type="term" value="F:endonuclease activity"/>
    <property type="evidence" value="ECO:0007669"/>
    <property type="project" value="UniProtKB-KW"/>
</dbReference>
<evidence type="ECO:0000256" key="3">
    <source>
        <dbReference type="ARBA" id="ARBA00022759"/>
    </source>
</evidence>
<feature type="compositionally biased region" description="Acidic residues" evidence="13">
    <location>
        <begin position="2008"/>
        <end position="2032"/>
    </location>
</feature>
<feature type="region of interest" description="Disordered" evidence="13">
    <location>
        <begin position="697"/>
        <end position="782"/>
    </location>
</feature>
<evidence type="ECO:0000256" key="10">
    <source>
        <dbReference type="ARBA" id="ARBA00023268"/>
    </source>
</evidence>
<name>A0A1Q9BXS9_SYMMI</name>
<keyword evidence="8" id="KW-0239">DNA-directed DNA polymerase</keyword>
<keyword evidence="9" id="KW-0233">DNA recombination</keyword>
<sequence length="2809" mass="310576">MSTENAPPDDDTRAAFAELPAQYVQVMSPSGDAVPGPEERRRSRPMINGTDRTVSGASASDEAYASALAAAGPGATHGNEGQQTGSGAAERTVEPVLPRRDPPVQAAEPASTGATEVFQSPVTPGEHRDDPPLLPHAAIRPGGRTANVDTPGYAFPSAFPSPVTHSARTAPEQTASGMGMNFAQHSANAVRWFTRLGDFVQRRVAQQSRPGLETTVVQETVWTPGGSARRTPAPAAETQPLFDQVQAQRLREMAVAAPQLYGSTSQAAGGSDSSRSFTREQVEQEVRRQVQQAMRGQTQLSEENQRLRDELEDHEEILQAKMHETESAERNSEHGEDDGDGGAGTGTGGGERQLEALLKGMTQLQAAMTMQLGLQAARPETIRPGTSGSELPKLVEADEYAAINVGDWLHGLSGPMGDLTDGSSSWWAETMRCLDNFYQTFVTSSAVKKLNLKAEDYMSEVLREPKWHRVDKRAASMLLQAVPEAIKAELLANRLGTTLGILGRIVTIYRPGSAAERQQVLKALESPGHGSSPVEVVEVLRKWARWLKRAQDLSLQVPDASILLRGLDTAVKAQLAQNYEINFRTNMLRFSLDLDTAPTLSTVSRFHSHLLGEFEQLAYRGRGKGTSGVTPVVKNVAATNQDGGGTPKGGASPQQPAGKPCKFFLSETGCKRANCKYAHDWMAIPKEERMERCKACGGKGHMKRNCPVKDGNTDGPRRGDEGKGGQPPKVRSANTGGQKGGEGKRDDGTMPGSTTSSTPASSSLGGSMDSNQGGGGGSASTAPMAAKEMDDFLKNATQVLKLMTDQQAGLGAINPTMKMLKTVVADYERKMALVDSGATHPLRRATESEWVESPEVDVVVAGDSTARMKQTGAGTLLTNPRPSTSSTQAILPVGSLVSVLGYELRWNRKRCLLRAPDGKEIPLRVASGCPELDEAKALRLIAEIEQENVNRLQQQVETTRIAMVRACMIQGDEQWERSLKQYVQHGVFEDGFRSMVSAPWAKEVPREALVKVIMDLPKTNDEAWKLMCELGFNRRMRKRLVHKDWIVKLFSGPRSPMDKTFKAVESGSSLVLDIDVQRLSTLDLRSQGDGIMKLLLWGSVTGRVAAVVGGLPKANTEDLLLRSVVLVEVAKAGRAAMCEAADVPMDGVAVSLWASSEAEEDETAAVWRTQWFRRWLEEQPLLVHHFEQGGLGHAARRPTTMATNLDVSELRGVTDQRRDPPELTVQWATWAPMMSRTIVQGIKRWKQRPGWYPRLMRALKAVDRRSWERHLANDHVPYHPDCLQCIHNATGRPHRKCLHRDCYVLSADVLGPVRVPGPKGERHAIVFTYQFPRQRLAPQDQPIAEEELVGWNLDVKGTQPEVPEGEEYSPDEGEDAELLPEELEELRRVQAEVVELPEEAMVGVRKLKKGKDSEPKEDWWEFREASGVLVRHHVASRAALFRPTSWNGCPVHPARLEPTRITEIQYDGGGVDMETSDWHGPQSGARKLGRTWTGRSTFHISTAEEVEEEELLKKDEDDWEKLIGDLTQPMELDTIYMVCPVRARRGGDAMLAIQEAVLRLKLWGYPVARLHTDRGSEFASKGLRKWLLDHDIYHTRSEALVPQTNGAAERGVRWFKTRAKVLLDEAKVPLKYWTLAMQHAAHRRIYDRLGLSKPELLKFGAEVFIRRKVFGNNKKYDLTDRWEKGVYLGLSDTIKGGAVVLRPSGILTETKNLNHLLLAENPKENGDDGGGVGAIEVERRLILDLPEPDHRLREKQQPPEIRRLGPELPPRQQGGWTMRSLLKQQEEKAKYFYENARFDDESCAELLDAVDVRGKMRTGTRGTKTSSMVLGAYVHGGLRGITLAAGKRMWLTKYLNAMLKLRASTDIPGDVAWTTLGVFKAKDIPPHRDLRNQPGSLNYATEVGNRDAGGFWVARSDGAIGCQGGGKSLEHVRELPDGSKVQGDLVKISGRVVAFNPRTVHSYVDKAAERWIVAGFTPLGVDKLKPETVVQLKRAGFPLRSSSVPMDGVDEDEEELSSGISDEETSESGEEEIDHQARVLRCCLESQEYLRRDREHQDEYSLYLEAMLEEFAEDIKHQERTKIRKIMKVSPGAAVDVEVEQLLQELQAPLEVVHNVSLPEVKKHLPRWRAAIQKEVKALIDSGTIKRIGPQEARELRAKGMVVLPGKGVFTVKPPVDTKEGDATMYRRKCRLVVCGNYLPQNNSDVYASGTSADSFRIAVAYAVYRRWSAGGTDISNAFTLAPMPGDMLYALQPPTVAVMAEEAMPGELWLIQRVLYGLREAPRLWGLFRNNRFHNARVPHEGGFLVMVNMETDENVWMVKGENEEEVKGVVLIYVDDILFLSSPSIIQSLYDWLVSAWKCTALEKIEDGFIRFLGMELRLWQDGLHISQAGYVRDLLRQHGVDESDKGLTVPCAREWLQDEDTDEAPTAADEMLVKMAQKATGETLWLSTRSRPELAHSVACMAARALNKPQRALEIHKRMMQYLARTADYGMYYYHDKSEPLLAVFSDASFAPGGGRSFGCIMAQLAGMPVAWRASKQPVITLSVAEAELYEGVAAVQLGLGVETMLRELGETPVMVLKIDNQAAQGLASQAPGSWKTRHLRIRARFLRQEVNEQRLLITHVPGDLQKADIGTKAFDLPKFRSLMALWGMVPWKGGDAAATTVKMMSVVNNKRPLVFILVCLMILKTAGATKEDLPLDGSLEFYAMVMIAAVAAVAIWELLKRAGNIVAKWCAAARGDEEVRTDLGCSYFMEDLYELDVAEVALRNSRVCTDAPAEMSDPAATEGGDGSIDDAIRTHRKVKTFLNLW</sequence>
<dbReference type="InterPro" id="IPR001584">
    <property type="entry name" value="Integrase_cat-core"/>
</dbReference>
<dbReference type="PROSITE" id="PS50994">
    <property type="entry name" value="INTEGRASE"/>
    <property type="match status" value="1"/>
</dbReference>
<dbReference type="PROSITE" id="PS50103">
    <property type="entry name" value="ZF_C3H1"/>
    <property type="match status" value="1"/>
</dbReference>
<feature type="domain" description="Integrase catalytic" evidence="16">
    <location>
        <begin position="1570"/>
        <end position="1668"/>
    </location>
</feature>
<dbReference type="GO" id="GO:0003964">
    <property type="term" value="F:RNA-directed DNA polymerase activity"/>
    <property type="evidence" value="ECO:0007669"/>
    <property type="project" value="UniProtKB-KW"/>
</dbReference>
<keyword evidence="11" id="KW-0862">Zinc</keyword>
<dbReference type="SUPFAM" id="SSF53098">
    <property type="entry name" value="Ribonuclease H-like"/>
    <property type="match status" value="1"/>
</dbReference>
<organism evidence="17 18">
    <name type="scientific">Symbiodinium microadriaticum</name>
    <name type="common">Dinoflagellate</name>
    <name type="synonym">Zooxanthella microadriatica</name>
    <dbReference type="NCBI Taxonomy" id="2951"/>
    <lineage>
        <taxon>Eukaryota</taxon>
        <taxon>Sar</taxon>
        <taxon>Alveolata</taxon>
        <taxon>Dinophyceae</taxon>
        <taxon>Suessiales</taxon>
        <taxon>Symbiodiniaceae</taxon>
        <taxon>Symbiodinium</taxon>
    </lineage>
</organism>
<evidence type="ECO:0000256" key="1">
    <source>
        <dbReference type="ARBA" id="ARBA00022722"/>
    </source>
</evidence>
<keyword evidence="4" id="KW-0378">Hydrolase</keyword>
<evidence type="ECO:0000256" key="13">
    <source>
        <dbReference type="SAM" id="MobiDB-lite"/>
    </source>
</evidence>
<accession>A0A1Q9BXS9</accession>
<reference evidence="17 18" key="1">
    <citation type="submission" date="2016-02" db="EMBL/GenBank/DDBJ databases">
        <title>Genome analysis of coral dinoflagellate symbionts highlights evolutionary adaptations to a symbiotic lifestyle.</title>
        <authorList>
            <person name="Aranda M."/>
            <person name="Li Y."/>
            <person name="Liew Y.J."/>
            <person name="Baumgarten S."/>
            <person name="Simakov O."/>
            <person name="Wilson M."/>
            <person name="Piel J."/>
            <person name="Ashoor H."/>
            <person name="Bougouffa S."/>
            <person name="Bajic V.B."/>
            <person name="Ryu T."/>
            <person name="Ravasi T."/>
            <person name="Bayer T."/>
            <person name="Micklem G."/>
            <person name="Kim H."/>
            <person name="Bhak J."/>
            <person name="Lajeunesse T.C."/>
            <person name="Voolstra C.R."/>
        </authorList>
    </citation>
    <scope>NUCLEOTIDE SEQUENCE [LARGE SCALE GENOMIC DNA]</scope>
    <source>
        <strain evidence="17 18">CCMP2467</strain>
    </source>
</reference>
<feature type="compositionally biased region" description="Low complexity" evidence="13">
    <location>
        <begin position="749"/>
        <end position="771"/>
    </location>
</feature>
<feature type="region of interest" description="Disordered" evidence="13">
    <location>
        <begin position="323"/>
        <end position="351"/>
    </location>
</feature>
<keyword evidence="12" id="KW-0175">Coiled coil</keyword>
<feature type="compositionally biased region" description="Basic and acidic residues" evidence="13">
    <location>
        <begin position="1753"/>
        <end position="1765"/>
    </location>
</feature>
<evidence type="ECO:0000259" key="14">
    <source>
        <dbReference type="PROSITE" id="PS50103"/>
    </source>
</evidence>
<feature type="region of interest" description="Disordered" evidence="13">
    <location>
        <begin position="26"/>
        <end position="146"/>
    </location>
</feature>
<dbReference type="OrthoDB" id="413361at2759"/>
<feature type="compositionally biased region" description="Polar residues" evidence="13">
    <location>
        <begin position="112"/>
        <end position="122"/>
    </location>
</feature>
<dbReference type="InterPro" id="IPR000571">
    <property type="entry name" value="Znf_CCCH"/>
</dbReference>
<feature type="domain" description="CCHC-type" evidence="15">
    <location>
        <begin position="692"/>
        <end position="707"/>
    </location>
</feature>
<evidence type="ECO:0000256" key="7">
    <source>
        <dbReference type="ARBA" id="ARBA00022918"/>
    </source>
</evidence>
<proteinExistence type="predicted"/>
<feature type="compositionally biased region" description="Basic and acidic residues" evidence="13">
    <location>
        <begin position="711"/>
        <end position="723"/>
    </location>
</feature>
<feature type="compositionally biased region" description="Gly residues" evidence="13">
    <location>
        <begin position="341"/>
        <end position="351"/>
    </location>
</feature>
<evidence type="ECO:0000256" key="4">
    <source>
        <dbReference type="ARBA" id="ARBA00022801"/>
    </source>
</evidence>
<dbReference type="GO" id="GO:0015074">
    <property type="term" value="P:DNA integration"/>
    <property type="evidence" value="ECO:0007669"/>
    <property type="project" value="UniProtKB-KW"/>
</dbReference>
<keyword evidence="3" id="KW-0255">Endonuclease</keyword>
<keyword evidence="2 11" id="KW-0479">Metal-binding</keyword>
<keyword evidence="18" id="KW-1185">Reference proteome</keyword>
<dbReference type="InterPro" id="IPR036397">
    <property type="entry name" value="RNaseH_sf"/>
</dbReference>
<protein>
    <submittedName>
        <fullName evidence="17">Retrovirus-related Pol polyprotein from transposon TNT 1-94</fullName>
    </submittedName>
</protein>
<feature type="zinc finger region" description="C3H1-type" evidence="11">
    <location>
        <begin position="655"/>
        <end position="682"/>
    </location>
</feature>
<gene>
    <name evidence="17" type="ORF">AK812_SmicGene44710</name>
</gene>
<feature type="domain" description="C3H1-type" evidence="14">
    <location>
        <begin position="655"/>
        <end position="682"/>
    </location>
</feature>
<dbReference type="InterPro" id="IPR012337">
    <property type="entry name" value="RNaseH-like_sf"/>
</dbReference>
<evidence type="ECO:0000256" key="5">
    <source>
        <dbReference type="ARBA" id="ARBA00022842"/>
    </source>
</evidence>
<feature type="coiled-coil region" evidence="12">
    <location>
        <begin position="935"/>
        <end position="962"/>
    </location>
</feature>
<feature type="compositionally biased region" description="Basic and acidic residues" evidence="13">
    <location>
        <begin position="323"/>
        <end position="334"/>
    </location>
</feature>
<dbReference type="GO" id="GO:0016787">
    <property type="term" value="F:hydrolase activity"/>
    <property type="evidence" value="ECO:0007669"/>
    <property type="project" value="UniProtKB-KW"/>
</dbReference>
<keyword evidence="10" id="KW-0511">Multifunctional enzyme</keyword>
<dbReference type="GO" id="GO:0003676">
    <property type="term" value="F:nucleic acid binding"/>
    <property type="evidence" value="ECO:0007669"/>
    <property type="project" value="InterPro"/>
</dbReference>
<dbReference type="GO" id="GO:0003887">
    <property type="term" value="F:DNA-directed DNA polymerase activity"/>
    <property type="evidence" value="ECO:0007669"/>
    <property type="project" value="UniProtKB-KW"/>
</dbReference>
<keyword evidence="1" id="KW-0540">Nuclease</keyword>
<evidence type="ECO:0000256" key="2">
    <source>
        <dbReference type="ARBA" id="ARBA00022723"/>
    </source>
</evidence>
<dbReference type="PANTHER" id="PTHR42648">
    <property type="entry name" value="TRANSPOSASE, PUTATIVE-RELATED"/>
    <property type="match status" value="1"/>
</dbReference>